<accession>A0ABC9WHW8</accession>
<dbReference type="Proteomes" id="UP001623348">
    <property type="component" value="Unassembled WGS sequence"/>
</dbReference>
<keyword evidence="9" id="KW-1185">Reference proteome</keyword>
<evidence type="ECO:0000256" key="5">
    <source>
        <dbReference type="ARBA" id="ARBA00023157"/>
    </source>
</evidence>
<gene>
    <name evidence="8" type="ORF">GRJ2_000949100</name>
</gene>
<name>A0ABC9WHW8_GRUJA</name>
<keyword evidence="7" id="KW-0732">Signal</keyword>
<reference evidence="8 9" key="1">
    <citation type="submission" date="2024-06" db="EMBL/GenBank/DDBJ databases">
        <title>The draft genome of Grus japonensis, version 3.</title>
        <authorList>
            <person name="Nabeshima K."/>
            <person name="Suzuki S."/>
            <person name="Onuma M."/>
        </authorList>
    </citation>
    <scope>NUCLEOTIDE SEQUENCE [LARGE SCALE GENOMIC DNA]</scope>
    <source>
        <strain evidence="8 9">451A</strain>
    </source>
</reference>
<sequence>MGSPVLLLLLALLSAVTKAKVFGRCDLARVLQEEGLDGYGGYSLANCEFQSPVCPQPFLTSFCHPHGWQLWHSLSAFCPCPGLCMAFYVSTFNTAAQSIKADGSADYGIFQISSQLWCTDDRSPSDNGCRVACRGTTAPLLQSQPQQRRQQPEPSHSAQLHPLATMEPWGHVEPNVGNSMPVATGSWG</sequence>
<dbReference type="AlphaFoldDB" id="A0ABC9WHW8"/>
<dbReference type="EMBL" id="BAAFJT010000002">
    <property type="protein sequence ID" value="GAB0184838.1"/>
    <property type="molecule type" value="Genomic_DNA"/>
</dbReference>
<dbReference type="EC" id="3.2.1.17" evidence="2"/>
<feature type="signal peptide" evidence="7">
    <location>
        <begin position="1"/>
        <end position="19"/>
    </location>
</feature>
<dbReference type="SMART" id="SM00263">
    <property type="entry name" value="LYZ1"/>
    <property type="match status" value="1"/>
</dbReference>
<evidence type="ECO:0000313" key="8">
    <source>
        <dbReference type="EMBL" id="GAB0184838.1"/>
    </source>
</evidence>
<keyword evidence="4" id="KW-0929">Antimicrobial</keyword>
<evidence type="ECO:0000313" key="9">
    <source>
        <dbReference type="Proteomes" id="UP001623348"/>
    </source>
</evidence>
<feature type="chain" id="PRO_5044753009" description="lysozyme" evidence="7">
    <location>
        <begin position="20"/>
        <end position="188"/>
    </location>
</feature>
<keyword evidence="3" id="KW-0964">Secreted</keyword>
<feature type="region of interest" description="Disordered" evidence="6">
    <location>
        <begin position="168"/>
        <end position="188"/>
    </location>
</feature>
<evidence type="ECO:0000256" key="2">
    <source>
        <dbReference type="ARBA" id="ARBA00012732"/>
    </source>
</evidence>
<dbReference type="GO" id="GO:0042742">
    <property type="term" value="P:defense response to bacterium"/>
    <property type="evidence" value="ECO:0007669"/>
    <property type="project" value="UniProtKB-KW"/>
</dbReference>
<comment type="subcellular location">
    <subcellularLocation>
        <location evidence="1">Secreted</location>
    </subcellularLocation>
</comment>
<dbReference type="Gene3D" id="1.10.530.10">
    <property type="match status" value="1"/>
</dbReference>
<dbReference type="InterPro" id="IPR001916">
    <property type="entry name" value="Glyco_hydro_22"/>
</dbReference>
<dbReference type="SUPFAM" id="SSF53955">
    <property type="entry name" value="Lysozyme-like"/>
    <property type="match status" value="1"/>
</dbReference>
<dbReference type="PROSITE" id="PS51348">
    <property type="entry name" value="GLYCOSYL_HYDROL_F22_2"/>
    <property type="match status" value="1"/>
</dbReference>
<protein>
    <recommendedName>
        <fullName evidence="2">lysozyme</fullName>
        <ecNumber evidence="2">3.2.1.17</ecNumber>
    </recommendedName>
</protein>
<dbReference type="GO" id="GO:0031640">
    <property type="term" value="P:killing of cells of another organism"/>
    <property type="evidence" value="ECO:0007669"/>
    <property type="project" value="UniProtKB-KW"/>
</dbReference>
<keyword evidence="4" id="KW-0081">Bacteriolytic enzyme</keyword>
<proteinExistence type="predicted"/>
<evidence type="ECO:0000256" key="3">
    <source>
        <dbReference type="ARBA" id="ARBA00022525"/>
    </source>
</evidence>
<organism evidence="8 9">
    <name type="scientific">Grus japonensis</name>
    <name type="common">Japanese crane</name>
    <name type="synonym">Red-crowned crane</name>
    <dbReference type="NCBI Taxonomy" id="30415"/>
    <lineage>
        <taxon>Eukaryota</taxon>
        <taxon>Metazoa</taxon>
        <taxon>Chordata</taxon>
        <taxon>Craniata</taxon>
        <taxon>Vertebrata</taxon>
        <taxon>Euteleostomi</taxon>
        <taxon>Archelosauria</taxon>
        <taxon>Archosauria</taxon>
        <taxon>Dinosauria</taxon>
        <taxon>Saurischia</taxon>
        <taxon>Theropoda</taxon>
        <taxon>Coelurosauria</taxon>
        <taxon>Aves</taxon>
        <taxon>Neognathae</taxon>
        <taxon>Neoaves</taxon>
        <taxon>Gruiformes</taxon>
        <taxon>Gruidae</taxon>
        <taxon>Grus</taxon>
    </lineage>
</organism>
<keyword evidence="5" id="KW-1015">Disulfide bond</keyword>
<evidence type="ECO:0000256" key="1">
    <source>
        <dbReference type="ARBA" id="ARBA00004613"/>
    </source>
</evidence>
<evidence type="ECO:0000256" key="6">
    <source>
        <dbReference type="SAM" id="MobiDB-lite"/>
    </source>
</evidence>
<dbReference type="GO" id="GO:0003796">
    <property type="term" value="F:lysozyme activity"/>
    <property type="evidence" value="ECO:0007669"/>
    <property type="project" value="UniProtKB-EC"/>
</dbReference>
<dbReference type="GO" id="GO:0005576">
    <property type="term" value="C:extracellular region"/>
    <property type="evidence" value="ECO:0007669"/>
    <property type="project" value="UniProtKB-SubCell"/>
</dbReference>
<dbReference type="PANTHER" id="PTHR11407:SF63">
    <property type="entry name" value="LYSOZYME C"/>
    <property type="match status" value="1"/>
</dbReference>
<dbReference type="Pfam" id="PF00062">
    <property type="entry name" value="Lys"/>
    <property type="match status" value="1"/>
</dbReference>
<dbReference type="InterPro" id="IPR023346">
    <property type="entry name" value="Lysozyme-like_dom_sf"/>
</dbReference>
<comment type="caution">
    <text evidence="8">The sequence shown here is derived from an EMBL/GenBank/DDBJ whole genome shotgun (WGS) entry which is preliminary data.</text>
</comment>
<dbReference type="PANTHER" id="PTHR11407">
    <property type="entry name" value="LYSOZYME C"/>
    <property type="match status" value="1"/>
</dbReference>
<evidence type="ECO:0000256" key="4">
    <source>
        <dbReference type="ARBA" id="ARBA00022638"/>
    </source>
</evidence>
<evidence type="ECO:0000256" key="7">
    <source>
        <dbReference type="SAM" id="SignalP"/>
    </source>
</evidence>